<evidence type="ECO:0000313" key="3">
    <source>
        <dbReference type="Proteomes" id="UP000277671"/>
    </source>
</evidence>
<sequence>MSWLARRRDSRGSVSVETAVVAPAFIGLLLLAAMAGRTALADEAVGAAAHDAARAASIARSPDEARQGAAAAVTAQLAWSDLTCSSITIALDGIVGNNETSLDEAFDQLLGSDVSVRATVSCLVVYEDLSMPALDMIASDWRESTFVSPLDRYRSRSGGDT</sequence>
<dbReference type="InterPro" id="IPR012495">
    <property type="entry name" value="TadE-like_dom"/>
</dbReference>
<name>A0A495JJK9_9ACTN</name>
<dbReference type="AlphaFoldDB" id="A0A495JJK9"/>
<reference evidence="2 3" key="1">
    <citation type="submission" date="2018-10" db="EMBL/GenBank/DDBJ databases">
        <title>Sequencing the genomes of 1000 actinobacteria strains.</title>
        <authorList>
            <person name="Klenk H.-P."/>
        </authorList>
    </citation>
    <scope>NUCLEOTIDE SEQUENCE [LARGE SCALE GENOMIC DNA]</scope>
    <source>
        <strain evidence="2 3">DSM 45175</strain>
    </source>
</reference>
<protein>
    <submittedName>
        <fullName evidence="2">TadE-like protein</fullName>
    </submittedName>
</protein>
<gene>
    <name evidence="2" type="ORF">BDK92_3335</name>
</gene>
<dbReference type="EMBL" id="RBKT01000001">
    <property type="protein sequence ID" value="RKR89001.1"/>
    <property type="molecule type" value="Genomic_DNA"/>
</dbReference>
<keyword evidence="3" id="KW-1185">Reference proteome</keyword>
<organism evidence="2 3">
    <name type="scientific">Micromonospora pisi</name>
    <dbReference type="NCBI Taxonomy" id="589240"/>
    <lineage>
        <taxon>Bacteria</taxon>
        <taxon>Bacillati</taxon>
        <taxon>Actinomycetota</taxon>
        <taxon>Actinomycetes</taxon>
        <taxon>Micromonosporales</taxon>
        <taxon>Micromonosporaceae</taxon>
        <taxon>Micromonospora</taxon>
    </lineage>
</organism>
<dbReference type="Pfam" id="PF07811">
    <property type="entry name" value="TadE"/>
    <property type="match status" value="1"/>
</dbReference>
<dbReference type="RefSeq" id="WP_121157529.1">
    <property type="nucleotide sequence ID" value="NZ_RBKT01000001.1"/>
</dbReference>
<comment type="caution">
    <text evidence="2">The sequence shown here is derived from an EMBL/GenBank/DDBJ whole genome shotgun (WGS) entry which is preliminary data.</text>
</comment>
<dbReference type="Proteomes" id="UP000277671">
    <property type="component" value="Unassembled WGS sequence"/>
</dbReference>
<dbReference type="OrthoDB" id="4869119at2"/>
<proteinExistence type="predicted"/>
<feature type="domain" description="TadE-like" evidence="1">
    <location>
        <begin position="12"/>
        <end position="54"/>
    </location>
</feature>
<evidence type="ECO:0000313" key="2">
    <source>
        <dbReference type="EMBL" id="RKR89001.1"/>
    </source>
</evidence>
<accession>A0A495JJK9</accession>
<evidence type="ECO:0000259" key="1">
    <source>
        <dbReference type="Pfam" id="PF07811"/>
    </source>
</evidence>